<comment type="caution">
    <text evidence="10">The sequence shown here is derived from an EMBL/GenBank/DDBJ whole genome shotgun (WGS) entry which is preliminary data.</text>
</comment>
<evidence type="ECO:0000256" key="6">
    <source>
        <dbReference type="PROSITE-ProRule" id="PRU00169"/>
    </source>
</evidence>
<accession>A0ABS5IUT3</accession>
<reference evidence="10 11" key="1">
    <citation type="submission" date="2021-04" db="EMBL/GenBank/DDBJ databases">
        <title>Chitinophaga sp. nov., isolated from the rhizosphere soil.</title>
        <authorList>
            <person name="He S."/>
        </authorList>
    </citation>
    <scope>NUCLEOTIDE SEQUENCE [LARGE SCALE GENOMIC DNA]</scope>
    <source>
        <strain evidence="10 11">2R12</strain>
    </source>
</reference>
<feature type="transmembrane region" description="Helical" evidence="7">
    <location>
        <begin position="104"/>
        <end position="125"/>
    </location>
</feature>
<feature type="transmembrane region" description="Helical" evidence="7">
    <location>
        <begin position="165"/>
        <end position="188"/>
    </location>
</feature>
<feature type="transmembrane region" description="Helical" evidence="7">
    <location>
        <begin position="132"/>
        <end position="153"/>
    </location>
</feature>
<dbReference type="EC" id="2.7.13.3" evidence="2"/>
<comment type="catalytic activity">
    <reaction evidence="1">
        <text>ATP + protein L-histidine = ADP + protein N-phospho-L-histidine.</text>
        <dbReference type="EC" id="2.7.13.3"/>
    </reaction>
</comment>
<gene>
    <name evidence="10" type="ORF">KE626_04305</name>
</gene>
<protein>
    <recommendedName>
        <fullName evidence="2">histidine kinase</fullName>
        <ecNumber evidence="2">2.7.13.3</ecNumber>
    </recommendedName>
</protein>
<dbReference type="InterPro" id="IPR005467">
    <property type="entry name" value="His_kinase_dom"/>
</dbReference>
<organism evidence="10 11">
    <name type="scientific">Chitinophaga hostae</name>
    <dbReference type="NCBI Taxonomy" id="2831022"/>
    <lineage>
        <taxon>Bacteria</taxon>
        <taxon>Pseudomonadati</taxon>
        <taxon>Bacteroidota</taxon>
        <taxon>Chitinophagia</taxon>
        <taxon>Chitinophagales</taxon>
        <taxon>Chitinophagaceae</taxon>
        <taxon>Chitinophaga</taxon>
    </lineage>
</organism>
<dbReference type="PRINTS" id="PR00344">
    <property type="entry name" value="BCTRLSENSOR"/>
</dbReference>
<keyword evidence="7" id="KW-1133">Transmembrane helix</keyword>
<feature type="modified residue" description="4-aspartylphosphate" evidence="6">
    <location>
        <position position="498"/>
    </location>
</feature>
<dbReference type="SUPFAM" id="SSF55874">
    <property type="entry name" value="ATPase domain of HSP90 chaperone/DNA topoisomerase II/histidine kinase"/>
    <property type="match status" value="1"/>
</dbReference>
<evidence type="ECO:0000256" key="2">
    <source>
        <dbReference type="ARBA" id="ARBA00012438"/>
    </source>
</evidence>
<dbReference type="SUPFAM" id="SSF52172">
    <property type="entry name" value="CheY-like"/>
    <property type="match status" value="1"/>
</dbReference>
<dbReference type="InterPro" id="IPR003661">
    <property type="entry name" value="HisK_dim/P_dom"/>
</dbReference>
<evidence type="ECO:0000256" key="1">
    <source>
        <dbReference type="ARBA" id="ARBA00000085"/>
    </source>
</evidence>
<dbReference type="InterPro" id="IPR036097">
    <property type="entry name" value="HisK_dim/P_sf"/>
</dbReference>
<dbReference type="InterPro" id="IPR003594">
    <property type="entry name" value="HATPase_dom"/>
</dbReference>
<feature type="transmembrane region" description="Helical" evidence="7">
    <location>
        <begin position="80"/>
        <end position="98"/>
    </location>
</feature>
<evidence type="ECO:0000256" key="7">
    <source>
        <dbReference type="SAM" id="Phobius"/>
    </source>
</evidence>
<dbReference type="EMBL" id="JAGTXB010000002">
    <property type="protein sequence ID" value="MBS0026526.1"/>
    <property type="molecule type" value="Genomic_DNA"/>
</dbReference>
<dbReference type="InterPro" id="IPR004358">
    <property type="entry name" value="Sig_transdc_His_kin-like_C"/>
</dbReference>
<dbReference type="InterPro" id="IPR036890">
    <property type="entry name" value="HATPase_C_sf"/>
</dbReference>
<evidence type="ECO:0000259" key="8">
    <source>
        <dbReference type="PROSITE" id="PS50109"/>
    </source>
</evidence>
<dbReference type="Pfam" id="PF00512">
    <property type="entry name" value="HisKA"/>
    <property type="match status" value="1"/>
</dbReference>
<dbReference type="Proteomes" id="UP000676386">
    <property type="component" value="Unassembled WGS sequence"/>
</dbReference>
<keyword evidence="7" id="KW-0472">Membrane</keyword>
<feature type="transmembrane region" description="Helical" evidence="7">
    <location>
        <begin position="26"/>
        <end position="49"/>
    </location>
</feature>
<dbReference type="CDD" id="cd17546">
    <property type="entry name" value="REC_hyHK_CKI1_RcsC-like"/>
    <property type="match status" value="1"/>
</dbReference>
<dbReference type="InterPro" id="IPR011006">
    <property type="entry name" value="CheY-like_superfamily"/>
</dbReference>
<sequence length="571" mass="62654">MIYLQLKKLLTSGANRPTASENRSITLINSLALLMAVMVLGIGLFFYFLIPTLSILLPVLVESLLFAGVIVLNVYNRHTAANMAMFLIHCASAVYWGGYLGPALPVNLVAAFLLVFLISGSFLIYRKKAQRMICLVATLILICMVALNDYYHWMHPVVMSEKNTALFQFFCTVGMIVLITIIYISYVGENDLLMAESRQKTIYVNEISHEIRTPMNAVYGIAQLLKRETKLNPDLKGVAPLIDLLLTSSINARNIINGVLDMAEIEAGKIDKIEETAIQTVAYFQSIADAYKVLARSRGITITLDIANMPEVIFCDQIKINQVLTNLLANAIKYAVGKSTVCLSITGNGEEWYIKVVNKGTPIPPQKLAIIFDPFITGKDHQVEGTGLGLAIAKNKVTALGGNIKAESLDTGVTTFTATLPLKPGTLEDIAPHTDVEENTEDIDLANISVFIAEDNEINAALLKGALKNMECKVAAAANGVELLHLVEKEIPDIIILDMHMPVMSGNETLKYLQDAADFRNIPVIIATADAFTQNDNALMKAGAAAVIRKPIDYRELQLIMHRILFKGEII</sequence>
<evidence type="ECO:0000259" key="9">
    <source>
        <dbReference type="PROSITE" id="PS50110"/>
    </source>
</evidence>
<dbReference type="PROSITE" id="PS50109">
    <property type="entry name" value="HIS_KIN"/>
    <property type="match status" value="1"/>
</dbReference>
<dbReference type="PROSITE" id="PS50110">
    <property type="entry name" value="RESPONSE_REGULATORY"/>
    <property type="match status" value="1"/>
</dbReference>
<dbReference type="Gene3D" id="3.40.50.2300">
    <property type="match status" value="1"/>
</dbReference>
<dbReference type="CDD" id="cd00082">
    <property type="entry name" value="HisKA"/>
    <property type="match status" value="1"/>
</dbReference>
<keyword evidence="4" id="KW-0808">Transferase</keyword>
<dbReference type="SMART" id="SM00388">
    <property type="entry name" value="HisKA"/>
    <property type="match status" value="1"/>
</dbReference>
<evidence type="ECO:0000256" key="5">
    <source>
        <dbReference type="ARBA" id="ARBA00022777"/>
    </source>
</evidence>
<evidence type="ECO:0000313" key="11">
    <source>
        <dbReference type="Proteomes" id="UP000676386"/>
    </source>
</evidence>
<keyword evidence="11" id="KW-1185">Reference proteome</keyword>
<dbReference type="PANTHER" id="PTHR43047:SF72">
    <property type="entry name" value="OSMOSENSING HISTIDINE PROTEIN KINASE SLN1"/>
    <property type="match status" value="1"/>
</dbReference>
<dbReference type="Pfam" id="PF02518">
    <property type="entry name" value="HATPase_c"/>
    <property type="match status" value="1"/>
</dbReference>
<dbReference type="Pfam" id="PF00072">
    <property type="entry name" value="Response_reg"/>
    <property type="match status" value="1"/>
</dbReference>
<dbReference type="Gene3D" id="3.30.565.10">
    <property type="entry name" value="Histidine kinase-like ATPase, C-terminal domain"/>
    <property type="match status" value="1"/>
</dbReference>
<keyword evidence="7" id="KW-0812">Transmembrane</keyword>
<keyword evidence="3 6" id="KW-0597">Phosphoprotein</keyword>
<evidence type="ECO:0000256" key="4">
    <source>
        <dbReference type="ARBA" id="ARBA00022679"/>
    </source>
</evidence>
<evidence type="ECO:0000313" key="10">
    <source>
        <dbReference type="EMBL" id="MBS0026526.1"/>
    </source>
</evidence>
<dbReference type="SMART" id="SM00448">
    <property type="entry name" value="REC"/>
    <property type="match status" value="1"/>
</dbReference>
<feature type="transmembrane region" description="Helical" evidence="7">
    <location>
        <begin position="55"/>
        <end position="75"/>
    </location>
</feature>
<dbReference type="PANTHER" id="PTHR43047">
    <property type="entry name" value="TWO-COMPONENT HISTIDINE PROTEIN KINASE"/>
    <property type="match status" value="1"/>
</dbReference>
<dbReference type="SUPFAM" id="SSF47384">
    <property type="entry name" value="Homodimeric domain of signal transducing histidine kinase"/>
    <property type="match status" value="1"/>
</dbReference>
<dbReference type="RefSeq" id="WP_211971668.1">
    <property type="nucleotide sequence ID" value="NZ_CBFHAM010000048.1"/>
</dbReference>
<dbReference type="Gene3D" id="1.10.287.130">
    <property type="match status" value="1"/>
</dbReference>
<dbReference type="InterPro" id="IPR001789">
    <property type="entry name" value="Sig_transdc_resp-reg_receiver"/>
</dbReference>
<dbReference type="SMART" id="SM00387">
    <property type="entry name" value="HATPase_c"/>
    <property type="match status" value="1"/>
</dbReference>
<feature type="domain" description="Histidine kinase" evidence="8">
    <location>
        <begin position="206"/>
        <end position="424"/>
    </location>
</feature>
<proteinExistence type="predicted"/>
<name>A0ABS5IUT3_9BACT</name>
<keyword evidence="5" id="KW-0418">Kinase</keyword>
<evidence type="ECO:0000256" key="3">
    <source>
        <dbReference type="ARBA" id="ARBA00022553"/>
    </source>
</evidence>
<feature type="domain" description="Response regulatory" evidence="9">
    <location>
        <begin position="449"/>
        <end position="565"/>
    </location>
</feature>